<dbReference type="Proteomes" id="UP000807825">
    <property type="component" value="Unassembled WGS sequence"/>
</dbReference>
<dbReference type="PANTHER" id="PTHR31157">
    <property type="entry name" value="SCP DOMAIN-CONTAINING PROTEIN"/>
    <property type="match status" value="1"/>
</dbReference>
<dbReference type="InterPro" id="IPR035940">
    <property type="entry name" value="CAP_sf"/>
</dbReference>
<reference evidence="2" key="1">
    <citation type="submission" date="2020-07" db="EMBL/GenBank/DDBJ databases">
        <title>Huge and variable diversity of episymbiotic CPR bacteria and DPANN archaea in groundwater ecosystems.</title>
        <authorList>
            <person name="He C.Y."/>
            <person name="Keren R."/>
            <person name="Whittaker M."/>
            <person name="Farag I.F."/>
            <person name="Doudna J."/>
            <person name="Cate J.H.D."/>
            <person name="Banfield J.F."/>
        </authorList>
    </citation>
    <scope>NUCLEOTIDE SEQUENCE</scope>
    <source>
        <strain evidence="2">NC_groundwater_1664_Pr3_B-0.1um_52_9</strain>
    </source>
</reference>
<dbReference type="EMBL" id="JACRDE010000184">
    <property type="protein sequence ID" value="MBI5249127.1"/>
    <property type="molecule type" value="Genomic_DNA"/>
</dbReference>
<accession>A0A9D6V4Q7</accession>
<name>A0A9D6V4Q7_9BACT</name>
<comment type="caution">
    <text evidence="2">The sequence shown here is derived from an EMBL/GenBank/DDBJ whole genome shotgun (WGS) entry which is preliminary data.</text>
</comment>
<gene>
    <name evidence="2" type="ORF">HY912_06505</name>
</gene>
<evidence type="ECO:0000259" key="1">
    <source>
        <dbReference type="Pfam" id="PF00188"/>
    </source>
</evidence>
<proteinExistence type="predicted"/>
<evidence type="ECO:0000313" key="2">
    <source>
        <dbReference type="EMBL" id="MBI5249127.1"/>
    </source>
</evidence>
<sequence length="138" mass="15647">METSILRLTNEERVRNGLQRVESSDALAYIAKKQSRHMCDSQVLAHENEAFPDGWRKLIQRLKAINVRSGAENIALRTVEANQDAWSREIVKGWMKSASHRRNILEPKHRYIGIGVVPCESRIAYATQTFSSDLGTAP</sequence>
<dbReference type="CDD" id="cd05379">
    <property type="entry name" value="CAP_bacterial"/>
    <property type="match status" value="1"/>
</dbReference>
<evidence type="ECO:0000313" key="3">
    <source>
        <dbReference type="Proteomes" id="UP000807825"/>
    </source>
</evidence>
<protein>
    <submittedName>
        <fullName evidence="2">CAP domain-containing protein</fullName>
    </submittedName>
</protein>
<dbReference type="SUPFAM" id="SSF55797">
    <property type="entry name" value="PR-1-like"/>
    <property type="match status" value="1"/>
</dbReference>
<feature type="domain" description="SCP" evidence="1">
    <location>
        <begin position="6"/>
        <end position="129"/>
    </location>
</feature>
<organism evidence="2 3">
    <name type="scientific">Desulfomonile tiedjei</name>
    <dbReference type="NCBI Taxonomy" id="2358"/>
    <lineage>
        <taxon>Bacteria</taxon>
        <taxon>Pseudomonadati</taxon>
        <taxon>Thermodesulfobacteriota</taxon>
        <taxon>Desulfomonilia</taxon>
        <taxon>Desulfomonilales</taxon>
        <taxon>Desulfomonilaceae</taxon>
        <taxon>Desulfomonile</taxon>
    </lineage>
</organism>
<dbReference type="Pfam" id="PF00188">
    <property type="entry name" value="CAP"/>
    <property type="match status" value="1"/>
</dbReference>
<dbReference type="InterPro" id="IPR014044">
    <property type="entry name" value="CAP_dom"/>
</dbReference>
<dbReference type="Gene3D" id="3.40.33.10">
    <property type="entry name" value="CAP"/>
    <property type="match status" value="1"/>
</dbReference>
<dbReference type="AlphaFoldDB" id="A0A9D6V4Q7"/>
<dbReference type="PANTHER" id="PTHR31157:SF1">
    <property type="entry name" value="SCP DOMAIN-CONTAINING PROTEIN"/>
    <property type="match status" value="1"/>
</dbReference>